<dbReference type="SUPFAM" id="SSF81296">
    <property type="entry name" value="E set domains"/>
    <property type="match status" value="1"/>
</dbReference>
<dbReference type="CDD" id="cd02857">
    <property type="entry name" value="E_set_CDase_PDE_N"/>
    <property type="match status" value="1"/>
</dbReference>
<reference evidence="4 5" key="1">
    <citation type="submission" date="2019-05" db="EMBL/GenBank/DDBJ databases">
        <title>Nesterenkonia sp. GY074 isolated from the Southern Atlantic Ocean.</title>
        <authorList>
            <person name="Zhang G."/>
        </authorList>
    </citation>
    <scope>NUCLEOTIDE SEQUENCE [LARGE SCALE GENOMIC DNA]</scope>
    <source>
        <strain evidence="4 5">GY074</strain>
    </source>
</reference>
<keyword evidence="1 4" id="KW-0378">Hydrolase</keyword>
<dbReference type="InterPro" id="IPR014756">
    <property type="entry name" value="Ig_E-set"/>
</dbReference>
<keyword evidence="2" id="KW-0326">Glycosidase</keyword>
<dbReference type="RefSeq" id="WP_138253961.1">
    <property type="nucleotide sequence ID" value="NZ_VAVZ01000041.1"/>
</dbReference>
<name>A0A5R9B809_9MICC</name>
<dbReference type="EMBL" id="VAVZ01000041">
    <property type="protein sequence ID" value="TLP93716.1"/>
    <property type="molecule type" value="Genomic_DNA"/>
</dbReference>
<feature type="domain" description="Glycosyl hydrolase family 13 catalytic" evidence="3">
    <location>
        <begin position="138"/>
        <end position="542"/>
    </location>
</feature>
<dbReference type="Gene3D" id="3.20.20.80">
    <property type="entry name" value="Glycosidases"/>
    <property type="match status" value="1"/>
</dbReference>
<dbReference type="CDD" id="cd11338">
    <property type="entry name" value="AmyAc_CMD"/>
    <property type="match status" value="1"/>
</dbReference>
<evidence type="ECO:0000256" key="1">
    <source>
        <dbReference type="ARBA" id="ARBA00022801"/>
    </source>
</evidence>
<organism evidence="4 5">
    <name type="scientific">Nesterenkonia salmonea</name>
    <dbReference type="NCBI Taxonomy" id="1804987"/>
    <lineage>
        <taxon>Bacteria</taxon>
        <taxon>Bacillati</taxon>
        <taxon>Actinomycetota</taxon>
        <taxon>Actinomycetes</taxon>
        <taxon>Micrococcales</taxon>
        <taxon>Micrococcaceae</taxon>
        <taxon>Nesterenkonia</taxon>
    </lineage>
</organism>
<dbReference type="PANTHER" id="PTHR10357">
    <property type="entry name" value="ALPHA-AMYLASE FAMILY MEMBER"/>
    <property type="match status" value="1"/>
</dbReference>
<dbReference type="SUPFAM" id="SSF51445">
    <property type="entry name" value="(Trans)glycosidases"/>
    <property type="match status" value="1"/>
</dbReference>
<accession>A0A5R9B809</accession>
<dbReference type="SMART" id="SM00642">
    <property type="entry name" value="Aamy"/>
    <property type="match status" value="1"/>
</dbReference>
<gene>
    <name evidence="4" type="ORF">FEF26_12955</name>
</gene>
<sequence>MRHSALPHHDGSGLYVSTQTPKLGERVTVRLRVPGSYPKLNKVIVRSNPDHEPHWDTAWRVGSAQGWDWWQAEITVVNPRHRYRWMLVHDDANSGTSPHIAWVNQAGLHAGEVLDTADFSLITQAPPPEWLTTSVMYQIFPDRFSPSSAQPERAAPAWAQPAQWDDPVDPVMPARVQQFYGGDLDGITDRLEHLQDLGISTIYLTPFFPGASNHRYDASSFTTVDPHLGGEESLVRLVESAHHLGMKVIGDLTTNHSGDRHEWFQRALEDPDSPERSFYYFSETSSEPDYESWLGTSTLPKFNWASQALREAFIEGPHCVVAKWLKPPFNLDGWRIDVANMTGRLRDIDLNTEVRTILRRTMQEVKPDSVLLAESTNDATADLTGDAWHGAMTYPCFTRPLWSWLSAPSHIPYCTAEGAEETIPWFFGQPSGGIPAGTAQDFAAAVDRFSAPIPWRVRLGDMHALNTHDTARFAQNAAPGTVPVAVALQMTLPGLPTLFAGDEFALTGADGELSRTPLPWQRLDDPEVRERIRLYRELIALRQNHQALQSGSMRWLHRDENSIAFIRESSEESVLIFASGPGSQDHTVVLPHGVLSETQSHERLWGTAELAFTEDGLGIQASGPSCSLWSVPGVVVPGQ</sequence>
<keyword evidence="5" id="KW-1185">Reference proteome</keyword>
<dbReference type="InterPro" id="IPR006047">
    <property type="entry name" value="GH13_cat_dom"/>
</dbReference>
<dbReference type="Pfam" id="PF00128">
    <property type="entry name" value="Alpha-amylase"/>
    <property type="match status" value="1"/>
</dbReference>
<dbReference type="OrthoDB" id="9043248at2"/>
<dbReference type="InterPro" id="IPR017853">
    <property type="entry name" value="GH"/>
</dbReference>
<evidence type="ECO:0000259" key="3">
    <source>
        <dbReference type="SMART" id="SM00642"/>
    </source>
</evidence>
<dbReference type="AlphaFoldDB" id="A0A5R9B809"/>
<dbReference type="Proteomes" id="UP000310458">
    <property type="component" value="Unassembled WGS sequence"/>
</dbReference>
<evidence type="ECO:0000313" key="5">
    <source>
        <dbReference type="Proteomes" id="UP000310458"/>
    </source>
</evidence>
<dbReference type="PANTHER" id="PTHR10357:SF210">
    <property type="entry name" value="MALTODEXTRIN GLUCOSIDASE"/>
    <property type="match status" value="1"/>
</dbReference>
<dbReference type="InterPro" id="IPR004185">
    <property type="entry name" value="Glyco_hydro_13_lg-like_dom"/>
</dbReference>
<proteinExistence type="predicted"/>
<dbReference type="GO" id="GO:0004553">
    <property type="term" value="F:hydrolase activity, hydrolyzing O-glycosyl compounds"/>
    <property type="evidence" value="ECO:0007669"/>
    <property type="project" value="InterPro"/>
</dbReference>
<evidence type="ECO:0000313" key="4">
    <source>
        <dbReference type="EMBL" id="TLP93716.1"/>
    </source>
</evidence>
<comment type="caution">
    <text evidence="4">The sequence shown here is derived from an EMBL/GenBank/DDBJ whole genome shotgun (WGS) entry which is preliminary data.</text>
</comment>
<dbReference type="GO" id="GO:0005975">
    <property type="term" value="P:carbohydrate metabolic process"/>
    <property type="evidence" value="ECO:0007669"/>
    <property type="project" value="InterPro"/>
</dbReference>
<evidence type="ECO:0000256" key="2">
    <source>
        <dbReference type="ARBA" id="ARBA00023295"/>
    </source>
</evidence>
<protein>
    <submittedName>
        <fullName evidence="4">Glycoside hydrolase family 13 protein</fullName>
    </submittedName>
</protein>